<comment type="caution">
    <text evidence="1">The sequence shown here is derived from an EMBL/GenBank/DDBJ whole genome shotgun (WGS) entry which is preliminary data.</text>
</comment>
<evidence type="ECO:0000313" key="2">
    <source>
        <dbReference type="Proteomes" id="UP000270834"/>
    </source>
</evidence>
<proteinExistence type="predicted"/>
<dbReference type="PANTHER" id="PTHR37625:SF4">
    <property type="entry name" value="OUTER MEMBRANE LIPOPROTEIN"/>
    <property type="match status" value="1"/>
</dbReference>
<dbReference type="InterPro" id="IPR017734">
    <property type="entry name" value="T6SS_SciN"/>
</dbReference>
<dbReference type="Gene3D" id="2.60.40.4150">
    <property type="entry name" value="Type VI secretion system, lipoprotein SciN"/>
    <property type="match status" value="1"/>
</dbReference>
<reference evidence="1 2" key="1">
    <citation type="submission" date="2018-08" db="EMBL/GenBank/DDBJ databases">
        <title>Recombination of ecologically and evolutionarily significant loci maintains genetic cohesion in the Pseudomonas syringae species complex.</title>
        <authorList>
            <person name="Dillon M."/>
            <person name="Thakur S."/>
            <person name="Almeida R.N.D."/>
            <person name="Weir B.S."/>
            <person name="Guttman D.S."/>
        </authorList>
    </citation>
    <scope>NUCLEOTIDE SEQUENCE [LARGE SCALE GENOMIC DNA]</scope>
    <source>
        <strain evidence="1 2">ICMP 7846</strain>
    </source>
</reference>
<organism evidence="1 2">
    <name type="scientific">Pseudomonas aeruginosa</name>
    <dbReference type="NCBI Taxonomy" id="287"/>
    <lineage>
        <taxon>Bacteria</taxon>
        <taxon>Pseudomonadati</taxon>
        <taxon>Pseudomonadota</taxon>
        <taxon>Gammaproteobacteria</taxon>
        <taxon>Pseudomonadales</taxon>
        <taxon>Pseudomonadaceae</taxon>
        <taxon>Pseudomonas</taxon>
    </lineage>
</organism>
<dbReference type="Proteomes" id="UP000270834">
    <property type="component" value="Unassembled WGS sequence"/>
</dbReference>
<dbReference type="InterPro" id="IPR038706">
    <property type="entry name" value="Type_VI_SciN-like_sf"/>
</dbReference>
<evidence type="ECO:0008006" key="3">
    <source>
        <dbReference type="Google" id="ProtNLM"/>
    </source>
</evidence>
<name>A0A3M5DBL2_PSEAI</name>
<gene>
    <name evidence="1" type="ORF">ALP65_03706</name>
</gene>
<sequence length="171" mass="18684">MIAMSRRPIPPARALAMLAVLALLAGCSTLSPYSRLTKLDLALSAGERVNPDLNGRPSPVVVRLFELKHPVAFENADFFSLYERPKETLDPDLVTSEELELRPGERVELKLSVGEGSRYVGVLAAYRDLGEASWRYVVPVTAKELTRVELKLGQKGILNAGELLGKAGDAR</sequence>
<dbReference type="PROSITE" id="PS51257">
    <property type="entry name" value="PROKAR_LIPOPROTEIN"/>
    <property type="match status" value="1"/>
</dbReference>
<accession>A0A3M5DBL2</accession>
<dbReference type="PANTHER" id="PTHR37625">
    <property type="entry name" value="OUTER MEMBRANE LIPOPROTEIN-RELATED"/>
    <property type="match status" value="1"/>
</dbReference>
<evidence type="ECO:0000313" key="1">
    <source>
        <dbReference type="EMBL" id="RMS46808.1"/>
    </source>
</evidence>
<dbReference type="Pfam" id="PF12790">
    <property type="entry name" value="T6SS-SciN"/>
    <property type="match status" value="1"/>
</dbReference>
<protein>
    <recommendedName>
        <fullName evidence="3">Type VI secretion system lipoprotein TssJ</fullName>
    </recommendedName>
</protein>
<dbReference type="EMBL" id="RBSQ01001199">
    <property type="protein sequence ID" value="RMS46808.1"/>
    <property type="molecule type" value="Genomic_DNA"/>
</dbReference>
<dbReference type="AlphaFoldDB" id="A0A3M5DBL2"/>
<dbReference type="NCBIfam" id="TIGR03352">
    <property type="entry name" value="VI_chp_3"/>
    <property type="match status" value="1"/>
</dbReference>